<dbReference type="AlphaFoldDB" id="A0A7L4ZMS0"/>
<keyword evidence="1" id="KW-1133">Transmembrane helix</keyword>
<dbReference type="Proteomes" id="UP000464657">
    <property type="component" value="Chromosome"/>
</dbReference>
<dbReference type="RefSeq" id="WP_160130128.1">
    <property type="nucleotide sequence ID" value="NZ_CP019288.1"/>
</dbReference>
<protein>
    <recommendedName>
        <fullName evidence="4">YhhN-like protein</fullName>
    </recommendedName>
</protein>
<evidence type="ECO:0000256" key="1">
    <source>
        <dbReference type="SAM" id="Phobius"/>
    </source>
</evidence>
<keyword evidence="1" id="KW-0812">Transmembrane</keyword>
<feature type="transmembrane region" description="Helical" evidence="1">
    <location>
        <begin position="61"/>
        <end position="80"/>
    </location>
</feature>
<accession>A0A7L4ZMS0</accession>
<keyword evidence="1" id="KW-0472">Membrane</keyword>
<evidence type="ECO:0000313" key="3">
    <source>
        <dbReference type="Proteomes" id="UP000464657"/>
    </source>
</evidence>
<dbReference type="KEGG" id="kan:IMCC3317_28850"/>
<feature type="transmembrane region" description="Helical" evidence="1">
    <location>
        <begin position="89"/>
        <end position="108"/>
    </location>
</feature>
<dbReference type="OrthoDB" id="1453530at2"/>
<sequence length="208" mass="24613">MDINIVLYCIRNFSILAALVAAIWFWPHYKNSSLRFFLHYLTYSFFTELLAYIIITQFDISNFILFNIYMIVSFLFYLYWFQLVLKNKMLVYILTVFFISCAGYSIAMEPGNDQLFHVAFFSGVICIIMLTLYYFIKALRNEQIISFHKDSKFWIVTGLFLFHLGFLPILLLQKELADFDTSYHAAVTFLNMVLYGCYIKAFVCLKKN</sequence>
<evidence type="ECO:0008006" key="4">
    <source>
        <dbReference type="Google" id="ProtNLM"/>
    </source>
</evidence>
<organism evidence="2 3">
    <name type="scientific">Kordia antarctica</name>
    <dbReference type="NCBI Taxonomy" id="1218801"/>
    <lineage>
        <taxon>Bacteria</taxon>
        <taxon>Pseudomonadati</taxon>
        <taxon>Bacteroidota</taxon>
        <taxon>Flavobacteriia</taxon>
        <taxon>Flavobacteriales</taxon>
        <taxon>Flavobacteriaceae</taxon>
        <taxon>Kordia</taxon>
    </lineage>
</organism>
<feature type="transmembrane region" description="Helical" evidence="1">
    <location>
        <begin position="183"/>
        <end position="205"/>
    </location>
</feature>
<proteinExistence type="predicted"/>
<dbReference type="EMBL" id="CP019288">
    <property type="protein sequence ID" value="QHI37506.1"/>
    <property type="molecule type" value="Genomic_DNA"/>
</dbReference>
<feature type="transmembrane region" description="Helical" evidence="1">
    <location>
        <begin position="6"/>
        <end position="25"/>
    </location>
</feature>
<evidence type="ECO:0000313" key="2">
    <source>
        <dbReference type="EMBL" id="QHI37506.1"/>
    </source>
</evidence>
<name>A0A7L4ZMS0_9FLAO</name>
<feature type="transmembrane region" description="Helical" evidence="1">
    <location>
        <begin position="153"/>
        <end position="171"/>
    </location>
</feature>
<feature type="transmembrane region" description="Helical" evidence="1">
    <location>
        <begin position="114"/>
        <end position="133"/>
    </location>
</feature>
<gene>
    <name evidence="2" type="ORF">IMCC3317_28850</name>
</gene>
<feature type="transmembrane region" description="Helical" evidence="1">
    <location>
        <begin position="37"/>
        <end position="55"/>
    </location>
</feature>
<reference evidence="2 3" key="1">
    <citation type="journal article" date="2013" name="Int. J. Syst. Evol. Microbiol.">
        <title>Kordia antarctica sp. nov., isolated from Antarctic seawater.</title>
        <authorList>
            <person name="Baek K."/>
            <person name="Choi A."/>
            <person name="Kang I."/>
            <person name="Lee K."/>
            <person name="Cho J.C."/>
        </authorList>
    </citation>
    <scope>NUCLEOTIDE SEQUENCE [LARGE SCALE GENOMIC DNA]</scope>
    <source>
        <strain evidence="2 3">IMCC3317</strain>
    </source>
</reference>
<keyword evidence="3" id="KW-1185">Reference proteome</keyword>